<dbReference type="AlphaFoldDB" id="A0A0C9Z390"/>
<dbReference type="InParanoid" id="A0A0C9Z390"/>
<reference evidence="1 2" key="1">
    <citation type="submission" date="2014-04" db="EMBL/GenBank/DDBJ databases">
        <authorList>
            <consortium name="DOE Joint Genome Institute"/>
            <person name="Kuo A."/>
            <person name="Ruytinx J."/>
            <person name="Rineau F."/>
            <person name="Colpaert J."/>
            <person name="Kohler A."/>
            <person name="Nagy L.G."/>
            <person name="Floudas D."/>
            <person name="Copeland A."/>
            <person name="Barry K.W."/>
            <person name="Cichocki N."/>
            <person name="Veneault-Fourrey C."/>
            <person name="LaButti K."/>
            <person name="Lindquist E.A."/>
            <person name="Lipzen A."/>
            <person name="Lundell T."/>
            <person name="Morin E."/>
            <person name="Murat C."/>
            <person name="Sun H."/>
            <person name="Tunlid A."/>
            <person name="Henrissat B."/>
            <person name="Grigoriev I.V."/>
            <person name="Hibbett D.S."/>
            <person name="Martin F."/>
            <person name="Nordberg H.P."/>
            <person name="Cantor M.N."/>
            <person name="Hua S.X."/>
        </authorList>
    </citation>
    <scope>NUCLEOTIDE SEQUENCE [LARGE SCALE GENOMIC DNA]</scope>
    <source>
        <strain evidence="1 2">UH-Slu-Lm8-n1</strain>
    </source>
</reference>
<feature type="non-terminal residue" evidence="1">
    <location>
        <position position="1"/>
    </location>
</feature>
<dbReference type="HOGENOM" id="CLU_539247_0_0_1"/>
<dbReference type="Proteomes" id="UP000054485">
    <property type="component" value="Unassembled WGS sequence"/>
</dbReference>
<evidence type="ECO:0000313" key="1">
    <source>
        <dbReference type="EMBL" id="KIK31895.1"/>
    </source>
</evidence>
<proteinExistence type="predicted"/>
<evidence type="ECO:0000313" key="2">
    <source>
        <dbReference type="Proteomes" id="UP000054485"/>
    </source>
</evidence>
<sequence length="506" mass="55452">MEPQNVSCYFFGDTHPTFLPLAGGIIGRSEAFHFTGYLAIPPQPMLYPLYCVSNRLDALKLKITLLDYLTTSIKDHSPAYEPGQQGKEVPIYIDCAISEVTLDWDIAWYKQGPNKVHRVYRWPQDDADNRGNYKTIAYVADYPMGHFPASTSVSGFPSAPFSPSAAFSPSAFSPSSLYLPSAPFSPSAVYSPPAPYSPPAHFPPSDYNHSLAQFSDLFDATENSSSSSEIEAGVTQYSHLHHETAANSPEIVEPPTPHHEQPSVVPGVYLSTPQSPAGSSAIVYSPMDSVPESCMMSSAMDASSLQVDDDDVAQSSVQEVVSFTDTLHTILVGFPRWRSTLVCLRLKMKVAVCCGNAQNPFLLTQPGYTEQKMQFVDELFEQSLVTVHMTRDDLEKVVSTDGATVITSDEMLALAAKWLAGFISDLKRMAKLAIMDTRSSFGFGLHDTSAADPSLLANKCVEHLMRFMAPQSTLLPISANGLMKLLKHEIVKSLVFYIIFRPSSTS</sequence>
<dbReference type="OrthoDB" id="2686678at2759"/>
<accession>A0A0C9Z390</accession>
<organism evidence="1 2">
    <name type="scientific">Suillus luteus UH-Slu-Lm8-n1</name>
    <dbReference type="NCBI Taxonomy" id="930992"/>
    <lineage>
        <taxon>Eukaryota</taxon>
        <taxon>Fungi</taxon>
        <taxon>Dikarya</taxon>
        <taxon>Basidiomycota</taxon>
        <taxon>Agaricomycotina</taxon>
        <taxon>Agaricomycetes</taxon>
        <taxon>Agaricomycetidae</taxon>
        <taxon>Boletales</taxon>
        <taxon>Suillineae</taxon>
        <taxon>Suillaceae</taxon>
        <taxon>Suillus</taxon>
    </lineage>
</organism>
<dbReference type="EMBL" id="KN836552">
    <property type="protein sequence ID" value="KIK31895.1"/>
    <property type="molecule type" value="Genomic_DNA"/>
</dbReference>
<keyword evidence="2" id="KW-1185">Reference proteome</keyword>
<gene>
    <name evidence="1" type="ORF">CY34DRAFT_111193</name>
</gene>
<name>A0A0C9Z390_9AGAM</name>
<protein>
    <submittedName>
        <fullName evidence="1">Uncharacterized protein</fullName>
    </submittedName>
</protein>
<reference evidence="2" key="2">
    <citation type="submission" date="2015-01" db="EMBL/GenBank/DDBJ databases">
        <title>Evolutionary Origins and Diversification of the Mycorrhizal Mutualists.</title>
        <authorList>
            <consortium name="DOE Joint Genome Institute"/>
            <consortium name="Mycorrhizal Genomics Consortium"/>
            <person name="Kohler A."/>
            <person name="Kuo A."/>
            <person name="Nagy L.G."/>
            <person name="Floudas D."/>
            <person name="Copeland A."/>
            <person name="Barry K.W."/>
            <person name="Cichocki N."/>
            <person name="Veneault-Fourrey C."/>
            <person name="LaButti K."/>
            <person name="Lindquist E.A."/>
            <person name="Lipzen A."/>
            <person name="Lundell T."/>
            <person name="Morin E."/>
            <person name="Murat C."/>
            <person name="Riley R."/>
            <person name="Ohm R."/>
            <person name="Sun H."/>
            <person name="Tunlid A."/>
            <person name="Henrissat B."/>
            <person name="Grigoriev I.V."/>
            <person name="Hibbett D.S."/>
            <person name="Martin F."/>
        </authorList>
    </citation>
    <scope>NUCLEOTIDE SEQUENCE [LARGE SCALE GENOMIC DNA]</scope>
    <source>
        <strain evidence="2">UH-Slu-Lm8-n1</strain>
    </source>
</reference>